<dbReference type="RefSeq" id="WP_400194819.1">
    <property type="nucleotide sequence ID" value="NZ_CAYAYE010000014.1"/>
</dbReference>
<accession>A0A8J8TDK9</accession>
<organism evidence="7 8">
    <name type="scientific">Candidatus Methanomassiliicoccus intestinalis</name>
    <dbReference type="NCBI Taxonomy" id="1406512"/>
    <lineage>
        <taxon>Archaea</taxon>
        <taxon>Methanobacteriati</taxon>
        <taxon>Thermoplasmatota</taxon>
        <taxon>Thermoplasmata</taxon>
        <taxon>Methanomassiliicoccales</taxon>
        <taxon>Methanomassiliicoccaceae</taxon>
        <taxon>Methanomassiliicoccus</taxon>
    </lineage>
</organism>
<feature type="domain" description="Carbohydrate kinase PfkB" evidence="6">
    <location>
        <begin position="49"/>
        <end position="297"/>
    </location>
</feature>
<dbReference type="PANTHER" id="PTHR43085:SF1">
    <property type="entry name" value="PSEUDOURIDINE KINASE-RELATED"/>
    <property type="match status" value="1"/>
</dbReference>
<dbReference type="InterPro" id="IPR011611">
    <property type="entry name" value="PfkB_dom"/>
</dbReference>
<dbReference type="Gene3D" id="3.40.1190.20">
    <property type="match status" value="1"/>
</dbReference>
<keyword evidence="5" id="KW-0067">ATP-binding</keyword>
<keyword evidence="3" id="KW-0547">Nucleotide-binding</keyword>
<dbReference type="Proteomes" id="UP000752814">
    <property type="component" value="Unassembled WGS sequence"/>
</dbReference>
<protein>
    <recommendedName>
        <fullName evidence="6">Carbohydrate kinase PfkB domain-containing protein</fullName>
    </recommendedName>
</protein>
<dbReference type="GO" id="GO:0016301">
    <property type="term" value="F:kinase activity"/>
    <property type="evidence" value="ECO:0007669"/>
    <property type="project" value="UniProtKB-KW"/>
</dbReference>
<evidence type="ECO:0000259" key="6">
    <source>
        <dbReference type="Pfam" id="PF00294"/>
    </source>
</evidence>
<evidence type="ECO:0000313" key="8">
    <source>
        <dbReference type="Proteomes" id="UP000752814"/>
    </source>
</evidence>
<gene>
    <name evidence="7" type="ORF">A3207_03000</name>
</gene>
<dbReference type="EMBL" id="LVVT01000014">
    <property type="protein sequence ID" value="TQS82921.1"/>
    <property type="molecule type" value="Genomic_DNA"/>
</dbReference>
<dbReference type="InterPro" id="IPR029056">
    <property type="entry name" value="Ribokinase-like"/>
</dbReference>
<comment type="similarity">
    <text evidence="1">Belongs to the carbohydrate kinase PfkB family.</text>
</comment>
<dbReference type="AlphaFoldDB" id="A0A8J8TDK9"/>
<evidence type="ECO:0000256" key="3">
    <source>
        <dbReference type="ARBA" id="ARBA00022741"/>
    </source>
</evidence>
<reference evidence="7" key="1">
    <citation type="submission" date="2016-03" db="EMBL/GenBank/DDBJ databases">
        <authorList>
            <person name="Borrel G."/>
            <person name="Mccann A."/>
            <person name="O'Toole P.W."/>
        </authorList>
    </citation>
    <scope>NUCLEOTIDE SEQUENCE</scope>
    <source>
        <strain evidence="7">183</strain>
    </source>
</reference>
<sequence length="311" mass="34241">MDLLGAGSVYYEIMYDLPKNSNISLEEIRMDSSKPDQILEKLQNASPPLYHGIGGSSANTIYALSRLGYRVGYLGVVGNDKYSKETLSFFKDVDSRLVRRYGESGISIRVFDEKETLHLKFPNSNNYLSFIEDDLSIINSSNYIYLGPIEAGNPVNSYKQLLNFIDDSIYIFYAPGIECASLGLQKLGDLISKARIVFVTKTELELLTSSDLSDGCKAMIDEGARVVVCINDSDATIVSKHSNYTLPFKKTVLKDNTDFLDAYIAGFLSAYVEGSDLNACGNAGATVAALTSTSYGRKSYPDSKFLKNILP</sequence>
<evidence type="ECO:0000256" key="1">
    <source>
        <dbReference type="ARBA" id="ARBA00010688"/>
    </source>
</evidence>
<dbReference type="PANTHER" id="PTHR43085">
    <property type="entry name" value="HEXOKINASE FAMILY MEMBER"/>
    <property type="match status" value="1"/>
</dbReference>
<name>A0A8J8TDK9_9ARCH</name>
<evidence type="ECO:0000256" key="2">
    <source>
        <dbReference type="ARBA" id="ARBA00022679"/>
    </source>
</evidence>
<evidence type="ECO:0000256" key="5">
    <source>
        <dbReference type="ARBA" id="ARBA00022840"/>
    </source>
</evidence>
<dbReference type="Pfam" id="PF00294">
    <property type="entry name" value="PfkB"/>
    <property type="match status" value="1"/>
</dbReference>
<comment type="caution">
    <text evidence="7">The sequence shown here is derived from an EMBL/GenBank/DDBJ whole genome shotgun (WGS) entry which is preliminary data.</text>
</comment>
<evidence type="ECO:0000313" key="7">
    <source>
        <dbReference type="EMBL" id="TQS82921.1"/>
    </source>
</evidence>
<dbReference type="InterPro" id="IPR050306">
    <property type="entry name" value="PfkB_Carbo_kinase"/>
</dbReference>
<proteinExistence type="inferred from homology"/>
<dbReference type="GO" id="GO:0005524">
    <property type="term" value="F:ATP binding"/>
    <property type="evidence" value="ECO:0007669"/>
    <property type="project" value="UniProtKB-KW"/>
</dbReference>
<dbReference type="SUPFAM" id="SSF53613">
    <property type="entry name" value="Ribokinase-like"/>
    <property type="match status" value="1"/>
</dbReference>
<keyword evidence="2" id="KW-0808">Transferase</keyword>
<evidence type="ECO:0000256" key="4">
    <source>
        <dbReference type="ARBA" id="ARBA00022777"/>
    </source>
</evidence>
<keyword evidence="4" id="KW-0418">Kinase</keyword>